<dbReference type="KEGG" id="cyn:Cyan7425_1138"/>
<gene>
    <name evidence="1" type="ordered locus">Cyan7425_1138</name>
</gene>
<dbReference type="EMBL" id="CP001344">
    <property type="protein sequence ID" value="ACL43521.1"/>
    <property type="molecule type" value="Genomic_DNA"/>
</dbReference>
<dbReference type="eggNOG" id="ENOG5033WFS">
    <property type="taxonomic scope" value="Bacteria"/>
</dbReference>
<dbReference type="AlphaFoldDB" id="B8HLN3"/>
<evidence type="ECO:0000313" key="1">
    <source>
        <dbReference type="EMBL" id="ACL43521.1"/>
    </source>
</evidence>
<dbReference type="HOGENOM" id="CLU_1019151_0_0_3"/>
<protein>
    <submittedName>
        <fullName evidence="1">Uncharacterized protein</fullName>
    </submittedName>
</protein>
<accession>B8HLN3</accession>
<reference evidence="1" key="1">
    <citation type="submission" date="2009-01" db="EMBL/GenBank/DDBJ databases">
        <title>Complete sequence of chromosome Cyanothece sp. PCC 7425.</title>
        <authorList>
            <consortium name="US DOE Joint Genome Institute"/>
            <person name="Lucas S."/>
            <person name="Copeland A."/>
            <person name="Lapidus A."/>
            <person name="Glavina del Rio T."/>
            <person name="Dalin E."/>
            <person name="Tice H."/>
            <person name="Bruce D."/>
            <person name="Goodwin L."/>
            <person name="Pitluck S."/>
            <person name="Sims D."/>
            <person name="Meineke L."/>
            <person name="Brettin T."/>
            <person name="Detter J.C."/>
            <person name="Han C."/>
            <person name="Larimer F."/>
            <person name="Land M."/>
            <person name="Hauser L."/>
            <person name="Kyrpides N."/>
            <person name="Ovchinnikova G."/>
            <person name="Liberton M."/>
            <person name="Stoeckel J."/>
            <person name="Banerjee A."/>
            <person name="Singh A."/>
            <person name="Page L."/>
            <person name="Sato H."/>
            <person name="Zhao L."/>
            <person name="Sherman L."/>
            <person name="Pakrasi H."/>
            <person name="Richardson P."/>
        </authorList>
    </citation>
    <scope>NUCLEOTIDE SEQUENCE</scope>
    <source>
        <strain evidence="1">PCC 7425</strain>
    </source>
</reference>
<organism evidence="1">
    <name type="scientific">Cyanothece sp. (strain PCC 7425 / ATCC 29141)</name>
    <dbReference type="NCBI Taxonomy" id="395961"/>
    <lineage>
        <taxon>Bacteria</taxon>
        <taxon>Bacillati</taxon>
        <taxon>Cyanobacteriota</taxon>
        <taxon>Cyanophyceae</taxon>
        <taxon>Gomontiellales</taxon>
        <taxon>Cyanothecaceae</taxon>
        <taxon>Cyanothece</taxon>
    </lineage>
</organism>
<name>B8HLN3_CYAP4</name>
<sequence>MSFSLSSTVSIGRLELDSARRVLEKCSTLRQKQALPYLLALYTFIQWWENYACWSLGRDWETEGTEEEDFPWEMELSTTWCERPEIVELIDIADLNLQGVQLALYPADVRSQLLIHCPTLVGVIRADLCVGVRLDLAAQQATILGFMTIEELMAQWQLQPPNAAGFFTLPSDQLHPASFLAETISQFQLLAPTSPVDRPITATVPTPWESMSWERKNNRNFTPSPGLNPEKMAQVLEKLSVVGVSPFAVGDWDEQTAIHILQNQDICQKVLAVHRVLKAFQSHSEKSREYPLK</sequence>
<proteinExistence type="predicted"/>
<dbReference type="OrthoDB" id="564823at2"/>